<evidence type="ECO:0000256" key="5">
    <source>
        <dbReference type="ARBA" id="ARBA00009716"/>
    </source>
</evidence>
<keyword evidence="9" id="KW-0479">Metal-binding</keyword>
<keyword evidence="12" id="KW-0408">Iron</keyword>
<dbReference type="InterPro" id="IPR013785">
    <property type="entry name" value="Aldolase_TIM"/>
</dbReference>
<comment type="caution">
    <text evidence="18">The sequence shown here is derived from an EMBL/GenBank/DDBJ whole genome shotgun (WGS) entry which is preliminary data.</text>
</comment>
<keyword evidence="19" id="KW-1185">Reference proteome</keyword>
<evidence type="ECO:0000256" key="11">
    <source>
        <dbReference type="ARBA" id="ARBA00023002"/>
    </source>
</evidence>
<dbReference type="GO" id="GO:0046872">
    <property type="term" value="F:metal ion binding"/>
    <property type="evidence" value="ECO:0007669"/>
    <property type="project" value="UniProtKB-KW"/>
</dbReference>
<dbReference type="PANTHER" id="PTHR11938:SF133">
    <property type="entry name" value="GLUTAMATE SYNTHASE (NADH)"/>
    <property type="match status" value="1"/>
</dbReference>
<dbReference type="GO" id="GO:0051538">
    <property type="term" value="F:3 iron, 4 sulfur cluster binding"/>
    <property type="evidence" value="ECO:0007669"/>
    <property type="project" value="UniProtKB-KW"/>
</dbReference>
<evidence type="ECO:0000256" key="6">
    <source>
        <dbReference type="ARBA" id="ARBA00022605"/>
    </source>
</evidence>
<keyword evidence="10" id="KW-0315">Glutamine amidotransferase</keyword>
<keyword evidence="8" id="KW-0288">FMN</keyword>
<dbReference type="GO" id="GO:0006537">
    <property type="term" value="P:glutamate biosynthetic process"/>
    <property type="evidence" value="ECO:0007669"/>
    <property type="project" value="UniProtKB-KW"/>
</dbReference>
<evidence type="ECO:0000256" key="14">
    <source>
        <dbReference type="ARBA" id="ARBA00023164"/>
    </source>
</evidence>
<comment type="pathway">
    <text evidence="3">Energy metabolism; nitrogen metabolism.</text>
</comment>
<evidence type="ECO:0000313" key="18">
    <source>
        <dbReference type="EMBL" id="KAG6469561.1"/>
    </source>
</evidence>
<dbReference type="Proteomes" id="UP000734854">
    <property type="component" value="Unassembled WGS sequence"/>
</dbReference>
<comment type="pathway">
    <text evidence="4">Nitrogen metabolism.</text>
</comment>
<accession>A0A8J5ET56</accession>
<reference evidence="18 19" key="1">
    <citation type="submission" date="2020-08" db="EMBL/GenBank/DDBJ databases">
        <title>Plant Genome Project.</title>
        <authorList>
            <person name="Zhang R.-G."/>
        </authorList>
    </citation>
    <scope>NUCLEOTIDE SEQUENCE [LARGE SCALE GENOMIC DNA]</scope>
    <source>
        <tissue evidence="18">Rhizome</tissue>
    </source>
</reference>
<dbReference type="EMBL" id="JACMSC010000021">
    <property type="protein sequence ID" value="KAG6469561.1"/>
    <property type="molecule type" value="Genomic_DNA"/>
</dbReference>
<evidence type="ECO:0000313" key="19">
    <source>
        <dbReference type="Proteomes" id="UP000734854"/>
    </source>
</evidence>
<dbReference type="Pfam" id="PF01645">
    <property type="entry name" value="Glu_synthase"/>
    <property type="match status" value="1"/>
</dbReference>
<dbReference type="InterPro" id="IPR002932">
    <property type="entry name" value="Glu_synthdom"/>
</dbReference>
<protein>
    <recommendedName>
        <fullName evidence="17">Glutamate synthase domain-containing protein</fullName>
    </recommendedName>
</protein>
<dbReference type="Gene3D" id="3.20.20.70">
    <property type="entry name" value="Aldolase class I"/>
    <property type="match status" value="1"/>
</dbReference>
<evidence type="ECO:0000256" key="7">
    <source>
        <dbReference type="ARBA" id="ARBA00022630"/>
    </source>
</evidence>
<keyword evidence="7" id="KW-0285">Flavoprotein</keyword>
<evidence type="ECO:0000256" key="8">
    <source>
        <dbReference type="ARBA" id="ARBA00022643"/>
    </source>
</evidence>
<evidence type="ECO:0000256" key="12">
    <source>
        <dbReference type="ARBA" id="ARBA00023004"/>
    </source>
</evidence>
<evidence type="ECO:0000256" key="9">
    <source>
        <dbReference type="ARBA" id="ARBA00022723"/>
    </source>
</evidence>
<dbReference type="GO" id="GO:0016040">
    <property type="term" value="F:glutamate synthase (NADH) activity"/>
    <property type="evidence" value="ECO:0007669"/>
    <property type="project" value="TreeGrafter"/>
</dbReference>
<comment type="pathway">
    <text evidence="16">Amino-acid biosynthesis.</text>
</comment>
<dbReference type="SUPFAM" id="SSF51395">
    <property type="entry name" value="FMN-linked oxidoreductases"/>
    <property type="match status" value="1"/>
</dbReference>
<evidence type="ECO:0000256" key="1">
    <source>
        <dbReference type="ARBA" id="ARBA00001917"/>
    </source>
</evidence>
<evidence type="ECO:0000256" key="15">
    <source>
        <dbReference type="ARBA" id="ARBA00023291"/>
    </source>
</evidence>
<dbReference type="GO" id="GO:0019676">
    <property type="term" value="P:ammonia assimilation cycle"/>
    <property type="evidence" value="ECO:0007669"/>
    <property type="project" value="TreeGrafter"/>
</dbReference>
<proteinExistence type="inferred from homology"/>
<evidence type="ECO:0000256" key="13">
    <source>
        <dbReference type="ARBA" id="ARBA00023014"/>
    </source>
</evidence>
<gene>
    <name evidence="18" type="ORF">ZIOFF_070490</name>
</gene>
<evidence type="ECO:0000256" key="2">
    <source>
        <dbReference type="ARBA" id="ARBA00001927"/>
    </source>
</evidence>
<organism evidence="18 19">
    <name type="scientific">Zingiber officinale</name>
    <name type="common">Ginger</name>
    <name type="synonym">Amomum zingiber</name>
    <dbReference type="NCBI Taxonomy" id="94328"/>
    <lineage>
        <taxon>Eukaryota</taxon>
        <taxon>Viridiplantae</taxon>
        <taxon>Streptophyta</taxon>
        <taxon>Embryophyta</taxon>
        <taxon>Tracheophyta</taxon>
        <taxon>Spermatophyta</taxon>
        <taxon>Magnoliopsida</taxon>
        <taxon>Liliopsida</taxon>
        <taxon>Zingiberales</taxon>
        <taxon>Zingiberaceae</taxon>
        <taxon>Zingiber</taxon>
    </lineage>
</organism>
<evidence type="ECO:0000256" key="10">
    <source>
        <dbReference type="ARBA" id="ARBA00022962"/>
    </source>
</evidence>
<evidence type="ECO:0000256" key="3">
    <source>
        <dbReference type="ARBA" id="ARBA00004802"/>
    </source>
</evidence>
<evidence type="ECO:0000256" key="16">
    <source>
        <dbReference type="ARBA" id="ARBA00029440"/>
    </source>
</evidence>
<dbReference type="PANTHER" id="PTHR11938">
    <property type="entry name" value="FAD NADPH DEHYDROGENASE/OXIDOREDUCTASE"/>
    <property type="match status" value="1"/>
</dbReference>
<keyword evidence="11" id="KW-0560">Oxidoreductase</keyword>
<name>A0A8J5ET56_ZINOF</name>
<dbReference type="InterPro" id="IPR050711">
    <property type="entry name" value="ET-N_metabolism_enzyme"/>
</dbReference>
<evidence type="ECO:0000256" key="4">
    <source>
        <dbReference type="ARBA" id="ARBA00004909"/>
    </source>
</evidence>
<comment type="cofactor">
    <cofactor evidence="2">
        <name>[3Fe-4S] cluster</name>
        <dbReference type="ChEBI" id="CHEBI:21137"/>
    </cofactor>
</comment>
<comment type="cofactor">
    <cofactor evidence="1">
        <name>FMN</name>
        <dbReference type="ChEBI" id="CHEBI:58210"/>
    </cofactor>
</comment>
<keyword evidence="14" id="KW-0314">Glutamate biosynthesis</keyword>
<dbReference type="AlphaFoldDB" id="A0A8J5ET56"/>
<keyword evidence="15" id="KW-0003">3Fe-4S</keyword>
<keyword evidence="13" id="KW-0411">Iron-sulfur</keyword>
<feature type="domain" description="Glutamate synthase" evidence="17">
    <location>
        <begin position="158"/>
        <end position="219"/>
    </location>
</feature>
<keyword evidence="6" id="KW-0028">Amino-acid biosynthesis</keyword>
<comment type="similarity">
    <text evidence="5">Belongs to the glutamate synthase family.</text>
</comment>
<sequence>MFWDKIEKTTGEGDTLLVQLILCFAFDSLGQNLQMFNRGFQGSNSKNFDHLAPLEESDYLKIIKGLVNGKKSYFDGFLSKLSFARVGGVSTTLAEDAPSVKENNYGIFSGVNFNSTSFPPIGMQVPIVYEFVFMDRWMLSHIALIMSLESRQAREVNFQATNPPSHHDIYWIEDLVQLIFDLKNSNPGARISVKLVFEAGVGVVASGVVKGHANHVLISFRSKIMD</sequence>
<evidence type="ECO:0000259" key="17">
    <source>
        <dbReference type="Pfam" id="PF01645"/>
    </source>
</evidence>